<gene>
    <name evidence="7" type="ORF">CHARACLAT_019738</name>
</gene>
<name>A0ABU7F4E2_9TELE</name>
<dbReference type="PROSITE" id="PS01186">
    <property type="entry name" value="EGF_2"/>
    <property type="match status" value="2"/>
</dbReference>
<dbReference type="SUPFAM" id="SSF57196">
    <property type="entry name" value="EGF/Laminin"/>
    <property type="match status" value="2"/>
</dbReference>
<feature type="domain" description="EGF-like" evidence="5 6">
    <location>
        <begin position="27"/>
        <end position="38"/>
    </location>
</feature>
<feature type="domain" description="EGF-like" evidence="5">
    <location>
        <begin position="62"/>
        <end position="73"/>
    </location>
</feature>
<dbReference type="EMBL" id="JAHUTJ010075587">
    <property type="protein sequence ID" value="MED6294297.1"/>
    <property type="molecule type" value="Genomic_DNA"/>
</dbReference>
<keyword evidence="4" id="KW-1133">Transmembrane helix</keyword>
<dbReference type="Pfam" id="PF25024">
    <property type="entry name" value="EGF_TEN"/>
    <property type="match status" value="1"/>
</dbReference>
<reference evidence="7 8" key="1">
    <citation type="submission" date="2021-06" db="EMBL/GenBank/DDBJ databases">
        <authorList>
            <person name="Palmer J.M."/>
        </authorList>
    </citation>
    <scope>NUCLEOTIDE SEQUENCE [LARGE SCALE GENOMIC DNA]</scope>
    <source>
        <strain evidence="7 8">CL_MEX2019</strain>
        <tissue evidence="7">Muscle</tissue>
    </source>
</reference>
<organism evidence="7 8">
    <name type="scientific">Characodon lateralis</name>
    <dbReference type="NCBI Taxonomy" id="208331"/>
    <lineage>
        <taxon>Eukaryota</taxon>
        <taxon>Metazoa</taxon>
        <taxon>Chordata</taxon>
        <taxon>Craniata</taxon>
        <taxon>Vertebrata</taxon>
        <taxon>Euteleostomi</taxon>
        <taxon>Actinopterygii</taxon>
        <taxon>Neopterygii</taxon>
        <taxon>Teleostei</taxon>
        <taxon>Neoteleostei</taxon>
        <taxon>Acanthomorphata</taxon>
        <taxon>Ovalentaria</taxon>
        <taxon>Atherinomorphae</taxon>
        <taxon>Cyprinodontiformes</taxon>
        <taxon>Goodeidae</taxon>
        <taxon>Characodon</taxon>
    </lineage>
</organism>
<feature type="transmembrane region" description="Helical" evidence="4">
    <location>
        <begin position="154"/>
        <end position="174"/>
    </location>
</feature>
<dbReference type="PANTHER" id="PTHR11219:SF65">
    <property type="entry name" value="TENEURIN-3"/>
    <property type="match status" value="1"/>
</dbReference>
<evidence type="ECO:0000256" key="2">
    <source>
        <dbReference type="ARBA" id="ARBA00022737"/>
    </source>
</evidence>
<keyword evidence="8" id="KW-1185">Reference proteome</keyword>
<dbReference type="PROSITE" id="PS00022">
    <property type="entry name" value="EGF_1"/>
    <property type="match status" value="3"/>
</dbReference>
<evidence type="ECO:0000313" key="8">
    <source>
        <dbReference type="Proteomes" id="UP001352852"/>
    </source>
</evidence>
<evidence type="ECO:0000256" key="1">
    <source>
        <dbReference type="ARBA" id="ARBA00022536"/>
    </source>
</evidence>
<proteinExistence type="predicted"/>
<feature type="non-terminal residue" evidence="7">
    <location>
        <position position="1"/>
    </location>
</feature>
<keyword evidence="4" id="KW-0472">Membrane</keyword>
<keyword evidence="3" id="KW-1015">Disulfide bond</keyword>
<evidence type="ECO:0000259" key="5">
    <source>
        <dbReference type="PROSITE" id="PS00022"/>
    </source>
</evidence>
<evidence type="ECO:0000259" key="6">
    <source>
        <dbReference type="PROSITE" id="PS01186"/>
    </source>
</evidence>
<keyword evidence="4" id="KW-0812">Transmembrane</keyword>
<dbReference type="SMART" id="SM00181">
    <property type="entry name" value="EGF"/>
    <property type="match status" value="4"/>
</dbReference>
<accession>A0ABU7F4E2</accession>
<feature type="domain" description="EGF-like" evidence="5 6">
    <location>
        <begin position="124"/>
        <end position="135"/>
    </location>
</feature>
<dbReference type="PANTHER" id="PTHR11219">
    <property type="entry name" value="TENEURIN AND N-ACETYLGLUCOSAMINE-1-PHOSPHODIESTER ALPHA-N-ACETYLGLUCOSAMINIDASE"/>
    <property type="match status" value="1"/>
</dbReference>
<protein>
    <recommendedName>
        <fullName evidence="5 6">EGF-like domain-containing protein</fullName>
    </recommendedName>
</protein>
<evidence type="ECO:0000256" key="3">
    <source>
        <dbReference type="ARBA" id="ARBA00023157"/>
    </source>
</evidence>
<comment type="caution">
    <text evidence="7">The sequence shown here is derived from an EMBL/GenBank/DDBJ whole genome shotgun (WGS) entry which is preliminary data.</text>
</comment>
<dbReference type="Gene3D" id="2.10.25.10">
    <property type="entry name" value="Laminin"/>
    <property type="match status" value="4"/>
</dbReference>
<keyword evidence="1" id="KW-0245">EGF-like domain</keyword>
<evidence type="ECO:0000256" key="4">
    <source>
        <dbReference type="SAM" id="Phobius"/>
    </source>
</evidence>
<dbReference type="InterPro" id="IPR000742">
    <property type="entry name" value="EGF"/>
</dbReference>
<dbReference type="Proteomes" id="UP001352852">
    <property type="component" value="Unassembled WGS sequence"/>
</dbReference>
<dbReference type="InterPro" id="IPR051216">
    <property type="entry name" value="Teneurin"/>
</dbReference>
<keyword evidence="2" id="KW-0677">Repeat</keyword>
<evidence type="ECO:0000313" key="7">
    <source>
        <dbReference type="EMBL" id="MED6294297.1"/>
    </source>
</evidence>
<sequence length="188" mass="20467">IPSPHLSPVDCIDPSCSAHGVCIHGECHCQPGWGGASCEIAKALCPDQCSGHGTYNAETSTCACDQNWTGPDCSLEVCEVDCGNHGMCYGGVCRCEEGWTGTVCDQKACHPLCSKNGVCKDGKCECDQGWTGEHCNIAHNPDIRVKGTVLFSRLYFIASYSSSSIICFSLYVTWNFCFWELLLYCFNF</sequence>